<evidence type="ECO:0000313" key="2">
    <source>
        <dbReference type="EMBL" id="CAD6993673.1"/>
    </source>
</evidence>
<organism evidence="2 3">
    <name type="scientific">Ceratitis capitata</name>
    <name type="common">Mediterranean fruit fly</name>
    <name type="synonym">Tephritis capitata</name>
    <dbReference type="NCBI Taxonomy" id="7213"/>
    <lineage>
        <taxon>Eukaryota</taxon>
        <taxon>Metazoa</taxon>
        <taxon>Ecdysozoa</taxon>
        <taxon>Arthropoda</taxon>
        <taxon>Hexapoda</taxon>
        <taxon>Insecta</taxon>
        <taxon>Pterygota</taxon>
        <taxon>Neoptera</taxon>
        <taxon>Endopterygota</taxon>
        <taxon>Diptera</taxon>
        <taxon>Brachycera</taxon>
        <taxon>Muscomorpha</taxon>
        <taxon>Tephritoidea</taxon>
        <taxon>Tephritidae</taxon>
        <taxon>Ceratitis</taxon>
        <taxon>Ceratitis</taxon>
    </lineage>
</organism>
<dbReference type="AlphaFoldDB" id="A0A811U8J2"/>
<evidence type="ECO:0000313" key="3">
    <source>
        <dbReference type="Proteomes" id="UP000606786"/>
    </source>
</evidence>
<comment type="caution">
    <text evidence="2">The sequence shown here is derived from an EMBL/GenBank/DDBJ whole genome shotgun (WGS) entry which is preliminary data.</text>
</comment>
<sequence>MKHEDLQHFGHRFNRSILHLLCNNIMIKKKTAKRPLLLRKLSEELIKPMIEDRLTDPQAIIQEKWLRNMSFLMMWEVLRKLLVHRLKRIKQEEKESRELLLVPQDDNEKTAKNSRELQ</sequence>
<proteinExistence type="predicted"/>
<name>A0A811U8J2_CERCA</name>
<feature type="region of interest" description="Disordered" evidence="1">
    <location>
        <begin position="99"/>
        <end position="118"/>
    </location>
</feature>
<accession>A0A811U8J2</accession>
<dbReference type="EMBL" id="CAJHJT010000001">
    <property type="protein sequence ID" value="CAD6993673.1"/>
    <property type="molecule type" value="Genomic_DNA"/>
</dbReference>
<feature type="compositionally biased region" description="Basic and acidic residues" evidence="1">
    <location>
        <begin position="106"/>
        <end position="118"/>
    </location>
</feature>
<reference evidence="2" key="1">
    <citation type="submission" date="2020-11" db="EMBL/GenBank/DDBJ databases">
        <authorList>
            <person name="Whitehead M."/>
        </authorList>
    </citation>
    <scope>NUCLEOTIDE SEQUENCE</scope>
    <source>
        <strain evidence="2">EGII</strain>
    </source>
</reference>
<protein>
    <submittedName>
        <fullName evidence="2">(Mediterranean fruit fly) hypothetical protein</fullName>
    </submittedName>
</protein>
<gene>
    <name evidence="2" type="ORF">CCAP1982_LOCUS2479</name>
</gene>
<evidence type="ECO:0000256" key="1">
    <source>
        <dbReference type="SAM" id="MobiDB-lite"/>
    </source>
</evidence>
<keyword evidence="3" id="KW-1185">Reference proteome</keyword>
<dbReference type="Proteomes" id="UP000606786">
    <property type="component" value="Unassembled WGS sequence"/>
</dbReference>